<evidence type="ECO:0000313" key="2">
    <source>
        <dbReference type="EMBL" id="VFR86270.1"/>
    </source>
</evidence>
<dbReference type="EMBL" id="CAADIM010000018">
    <property type="protein sequence ID" value="VFR81230.1"/>
    <property type="molecule type" value="Genomic_DNA"/>
</dbReference>
<sequence length="54" mass="5969">MDGMLYLRTPLGMETAFDQTIGAADGTRVYKLAPTPFVMLSELGHLLQLQLDID</sequence>
<gene>
    <name evidence="1" type="ORF">ISE1_2724</name>
    <name evidence="2" type="ORF">ISE2_4475</name>
</gene>
<dbReference type="AlphaFoldDB" id="A0A484UHW4"/>
<dbReference type="Pfam" id="PF12293">
    <property type="entry name" value="T4BSS_DotH_IcmK"/>
    <property type="match status" value="1"/>
</dbReference>
<name>A0A484UHW4_9ZZZZ</name>
<accession>A0A484UHW4</accession>
<protein>
    <submittedName>
        <fullName evidence="2">Uncharacterized protein</fullName>
    </submittedName>
</protein>
<dbReference type="EMBL" id="CAADIN010000014">
    <property type="protein sequence ID" value="VFR86270.1"/>
    <property type="molecule type" value="Genomic_DNA"/>
</dbReference>
<organism evidence="2">
    <name type="scientific">plant metagenome</name>
    <dbReference type="NCBI Taxonomy" id="1297885"/>
    <lineage>
        <taxon>unclassified sequences</taxon>
        <taxon>metagenomes</taxon>
        <taxon>organismal metagenomes</taxon>
    </lineage>
</organism>
<evidence type="ECO:0000313" key="1">
    <source>
        <dbReference type="EMBL" id="VFR81230.1"/>
    </source>
</evidence>
<dbReference type="InterPro" id="IPR022073">
    <property type="entry name" value="T4BSS_DotH_IcmK"/>
</dbReference>
<reference evidence="2" key="1">
    <citation type="submission" date="2019-03" db="EMBL/GenBank/DDBJ databases">
        <authorList>
            <person name="Danneels B."/>
        </authorList>
    </citation>
    <scope>NUCLEOTIDE SEQUENCE</scope>
</reference>
<proteinExistence type="predicted"/>